<dbReference type="Proteomes" id="UP000324797">
    <property type="component" value="Unassembled WGS sequence"/>
</dbReference>
<keyword evidence="7" id="KW-1185">Reference proteome</keyword>
<evidence type="ECO:0000256" key="2">
    <source>
        <dbReference type="ARBA" id="ARBA00022741"/>
    </source>
</evidence>
<name>A0A5S4YKF5_9BRAD</name>
<dbReference type="PANTHER" id="PTHR45772">
    <property type="entry name" value="CONSERVED COMPONENT OF ABC TRANSPORTER FOR NATURAL AMINO ACIDS-RELATED"/>
    <property type="match status" value="1"/>
</dbReference>
<evidence type="ECO:0000256" key="3">
    <source>
        <dbReference type="ARBA" id="ARBA00022840"/>
    </source>
</evidence>
<accession>A0A5S4YKF5</accession>
<dbReference type="RefSeq" id="WP_148741802.1">
    <property type="nucleotide sequence ID" value="NZ_VSTH01000079.1"/>
</dbReference>
<dbReference type="Gene3D" id="3.40.50.300">
    <property type="entry name" value="P-loop containing nucleotide triphosphate hydrolases"/>
    <property type="match status" value="1"/>
</dbReference>
<proteinExistence type="predicted"/>
<reference evidence="6 7" key="1">
    <citation type="submission" date="2019-08" db="EMBL/GenBank/DDBJ databases">
        <title>Bradyrhizobium hipponensis sp. nov., a rhizobium isolated from a Lupinus angustifolius root nodule in Tunisia.</title>
        <authorList>
            <person name="Off K."/>
            <person name="Rejili M."/>
            <person name="Mars M."/>
            <person name="Brachmann A."/>
            <person name="Marin M."/>
        </authorList>
    </citation>
    <scope>NUCLEOTIDE SEQUENCE [LARGE SCALE GENOMIC DNA]</scope>
    <source>
        <strain evidence="7">aSej3</strain>
    </source>
</reference>
<dbReference type="PROSITE" id="PS50893">
    <property type="entry name" value="ABC_TRANSPORTER_2"/>
    <property type="match status" value="1"/>
</dbReference>
<gene>
    <name evidence="6" type="ORF">FXV83_23775</name>
</gene>
<dbReference type="InterPro" id="IPR003593">
    <property type="entry name" value="AAA+_ATPase"/>
</dbReference>
<dbReference type="Pfam" id="PF12399">
    <property type="entry name" value="BCA_ABC_TP_C"/>
    <property type="match status" value="1"/>
</dbReference>
<keyword evidence="3 6" id="KW-0067">ATP-binding</keyword>
<dbReference type="InterPro" id="IPR027417">
    <property type="entry name" value="P-loop_NTPase"/>
</dbReference>
<dbReference type="GO" id="GO:0005524">
    <property type="term" value="F:ATP binding"/>
    <property type="evidence" value="ECO:0007669"/>
    <property type="project" value="UniProtKB-KW"/>
</dbReference>
<dbReference type="InterPro" id="IPR032823">
    <property type="entry name" value="BCA_ABC_TP_C"/>
</dbReference>
<dbReference type="AlphaFoldDB" id="A0A5S4YKF5"/>
<dbReference type="PANTHER" id="PTHR45772:SF2">
    <property type="entry name" value="ABC TRANSPORTER ATP-BINDING PROTEIN"/>
    <property type="match status" value="1"/>
</dbReference>
<comment type="caution">
    <text evidence="6">The sequence shown here is derived from an EMBL/GenBank/DDBJ whole genome shotgun (WGS) entry which is preliminary data.</text>
</comment>
<dbReference type="SMART" id="SM00382">
    <property type="entry name" value="AAA"/>
    <property type="match status" value="1"/>
</dbReference>
<comment type="function">
    <text evidence="4">Involved in beta-(1--&gt;2)glucan export. Transmembrane domains (TMD) form a pore in the inner membrane and the ATP-binding domain (NBD) is responsible for energy generation.</text>
</comment>
<keyword evidence="1" id="KW-0813">Transport</keyword>
<dbReference type="SUPFAM" id="SSF52540">
    <property type="entry name" value="P-loop containing nucleoside triphosphate hydrolases"/>
    <property type="match status" value="1"/>
</dbReference>
<protein>
    <submittedName>
        <fullName evidence="6">ABC transporter ATP-binding protein</fullName>
    </submittedName>
</protein>
<dbReference type="Pfam" id="PF00005">
    <property type="entry name" value="ABC_tran"/>
    <property type="match status" value="1"/>
</dbReference>
<evidence type="ECO:0000256" key="4">
    <source>
        <dbReference type="ARBA" id="ARBA00024722"/>
    </source>
</evidence>
<dbReference type="EMBL" id="VSTH01000079">
    <property type="protein sequence ID" value="TYO64094.1"/>
    <property type="molecule type" value="Genomic_DNA"/>
</dbReference>
<dbReference type="InterPro" id="IPR051120">
    <property type="entry name" value="ABC_AA/LPS_Transport"/>
</dbReference>
<dbReference type="GO" id="GO:0005886">
    <property type="term" value="C:plasma membrane"/>
    <property type="evidence" value="ECO:0007669"/>
    <property type="project" value="TreeGrafter"/>
</dbReference>
<feature type="domain" description="ABC transporter" evidence="5">
    <location>
        <begin position="6"/>
        <end position="247"/>
    </location>
</feature>
<evidence type="ECO:0000313" key="7">
    <source>
        <dbReference type="Proteomes" id="UP000324797"/>
    </source>
</evidence>
<dbReference type="CDD" id="cd03219">
    <property type="entry name" value="ABC_Mj1267_LivG_branched"/>
    <property type="match status" value="1"/>
</dbReference>
<organism evidence="6 7">
    <name type="scientific">Bradyrhizobium hipponense</name>
    <dbReference type="NCBI Taxonomy" id="2605638"/>
    <lineage>
        <taxon>Bacteria</taxon>
        <taxon>Pseudomonadati</taxon>
        <taxon>Pseudomonadota</taxon>
        <taxon>Alphaproteobacteria</taxon>
        <taxon>Hyphomicrobiales</taxon>
        <taxon>Nitrobacteraceae</taxon>
        <taxon>Bradyrhizobium</taxon>
    </lineage>
</organism>
<evidence type="ECO:0000259" key="5">
    <source>
        <dbReference type="PROSITE" id="PS50893"/>
    </source>
</evidence>
<evidence type="ECO:0000256" key="1">
    <source>
        <dbReference type="ARBA" id="ARBA00022448"/>
    </source>
</evidence>
<dbReference type="InterPro" id="IPR003439">
    <property type="entry name" value="ABC_transporter-like_ATP-bd"/>
</dbReference>
<evidence type="ECO:0000313" key="6">
    <source>
        <dbReference type="EMBL" id="TYO64094.1"/>
    </source>
</evidence>
<dbReference type="GO" id="GO:0016887">
    <property type="term" value="F:ATP hydrolysis activity"/>
    <property type="evidence" value="ECO:0007669"/>
    <property type="project" value="InterPro"/>
</dbReference>
<sequence>MAEPLLRVEKLVRRFGGIIATDNVSLDVAAGELHAIIGPNGAGKTTLISQLTGHLAPNSGSVSLGGRDITHLPAYRRCALGLARSFQITSLLFDFTAADNVALAAQAHAGTSFRFFANARKEKGLRDAAHAALDRVGLLHRADVVVSRLSHGERRELELAVALASKPKLLLLDEPMAGLGVTESQRMVKLLQELRKEVSIVLVEHDMPAVFALADRITVLVYGRVIASGDPAAIRGNDDVKRAYLGDQHVVTHHV</sequence>
<keyword evidence="2" id="KW-0547">Nucleotide-binding</keyword>